<dbReference type="EMBL" id="BAQC01000076">
    <property type="protein sequence ID" value="GBR54850.1"/>
    <property type="molecule type" value="Genomic_DNA"/>
</dbReference>
<organism evidence="6 7">
    <name type="scientific">Neokomagataea thailandica NBRC 106555</name>
    <dbReference type="NCBI Taxonomy" id="1223520"/>
    <lineage>
        <taxon>Bacteria</taxon>
        <taxon>Pseudomonadati</taxon>
        <taxon>Pseudomonadota</taxon>
        <taxon>Alphaproteobacteria</taxon>
        <taxon>Acetobacterales</taxon>
        <taxon>Acetobacteraceae</taxon>
        <taxon>Neokomagataea</taxon>
    </lineage>
</organism>
<accession>A0ABQ0QS56</accession>
<dbReference type="InterPro" id="IPR015422">
    <property type="entry name" value="PyrdxlP-dep_Trfase_small"/>
</dbReference>
<evidence type="ECO:0000256" key="4">
    <source>
        <dbReference type="ARBA" id="ARBA00022898"/>
    </source>
</evidence>
<evidence type="ECO:0000313" key="6">
    <source>
        <dbReference type="EMBL" id="GBR54850.1"/>
    </source>
</evidence>
<dbReference type="InterPro" id="IPR049704">
    <property type="entry name" value="Aminotrans_3_PPA_site"/>
</dbReference>
<keyword evidence="2" id="KW-0032">Aminotransferase</keyword>
<keyword evidence="3" id="KW-0808">Transferase</keyword>
<dbReference type="InterPro" id="IPR015421">
    <property type="entry name" value="PyrdxlP-dep_Trfase_major"/>
</dbReference>
<evidence type="ECO:0000256" key="5">
    <source>
        <dbReference type="RuleBase" id="RU003560"/>
    </source>
</evidence>
<dbReference type="CDD" id="cd00610">
    <property type="entry name" value="OAT_like"/>
    <property type="match status" value="1"/>
</dbReference>
<evidence type="ECO:0000256" key="3">
    <source>
        <dbReference type="ARBA" id="ARBA00022679"/>
    </source>
</evidence>
<comment type="cofactor">
    <cofactor evidence="1">
        <name>pyridoxal 5'-phosphate</name>
        <dbReference type="ChEBI" id="CHEBI:597326"/>
    </cofactor>
</comment>
<dbReference type="Gene3D" id="3.90.1150.10">
    <property type="entry name" value="Aspartate Aminotransferase, domain 1"/>
    <property type="match status" value="1"/>
</dbReference>
<evidence type="ECO:0000256" key="2">
    <source>
        <dbReference type="ARBA" id="ARBA00022576"/>
    </source>
</evidence>
<dbReference type="Pfam" id="PF00202">
    <property type="entry name" value="Aminotran_3"/>
    <property type="match status" value="1"/>
</dbReference>
<dbReference type="Gene3D" id="3.40.640.10">
    <property type="entry name" value="Type I PLP-dependent aspartate aminotransferase-like (Major domain)"/>
    <property type="match status" value="1"/>
</dbReference>
<name>A0ABQ0QS56_9PROT</name>
<gene>
    <name evidence="6" type="ORF">AA106555_1840</name>
</gene>
<dbReference type="PIRSF" id="PIRSF000521">
    <property type="entry name" value="Transaminase_4ab_Lys_Orn"/>
    <property type="match status" value="1"/>
</dbReference>
<protein>
    <submittedName>
        <fullName evidence="6">Beta alanine--pyruvate transaminase</fullName>
    </submittedName>
</protein>
<proteinExistence type="inferred from homology"/>
<comment type="similarity">
    <text evidence="5">Belongs to the class-III pyridoxal-phosphate-dependent aminotransferase family.</text>
</comment>
<dbReference type="PROSITE" id="PS00600">
    <property type="entry name" value="AA_TRANSFER_CLASS_3"/>
    <property type="match status" value="1"/>
</dbReference>
<dbReference type="Proteomes" id="UP001062632">
    <property type="component" value="Unassembled WGS sequence"/>
</dbReference>
<reference evidence="6 7" key="1">
    <citation type="submission" date="2013-04" db="EMBL/GenBank/DDBJ databases">
        <title>The genome sequencing project of 58 acetic acid bacteria.</title>
        <authorList>
            <person name="Okamoto-Kainuma A."/>
            <person name="Ishikawa M."/>
            <person name="Umino S."/>
            <person name="Koizumi Y."/>
            <person name="Shiwa Y."/>
            <person name="Yoshikawa H."/>
            <person name="Matsutani M."/>
            <person name="Matsushita K."/>
        </authorList>
    </citation>
    <scope>NUCLEOTIDE SEQUENCE [LARGE SCALE GENOMIC DNA]</scope>
    <source>
        <strain evidence="6 7">NBRC 106555</strain>
    </source>
</reference>
<comment type="caution">
    <text evidence="6">The sequence shown here is derived from an EMBL/GenBank/DDBJ whole genome shotgun (WGS) entry which is preliminary data.</text>
</comment>
<keyword evidence="4 5" id="KW-0663">Pyridoxal phosphate</keyword>
<dbReference type="PANTHER" id="PTHR42684:SF1">
    <property type="entry name" value="BETA-ALANINE--PYRUVATE AMINOTRANSFERASE"/>
    <property type="match status" value="1"/>
</dbReference>
<dbReference type="InterPro" id="IPR015424">
    <property type="entry name" value="PyrdxlP-dep_Trfase"/>
</dbReference>
<dbReference type="SUPFAM" id="SSF53383">
    <property type="entry name" value="PLP-dependent transferases"/>
    <property type="match status" value="1"/>
</dbReference>
<dbReference type="PANTHER" id="PTHR42684">
    <property type="entry name" value="ADENOSYLMETHIONINE-8-AMINO-7-OXONONANOATE AMINOTRANSFERASE"/>
    <property type="match status" value="1"/>
</dbReference>
<evidence type="ECO:0000313" key="7">
    <source>
        <dbReference type="Proteomes" id="UP001062632"/>
    </source>
</evidence>
<keyword evidence="7" id="KW-1185">Reference proteome</keyword>
<evidence type="ECO:0000256" key="1">
    <source>
        <dbReference type="ARBA" id="ARBA00001933"/>
    </source>
</evidence>
<dbReference type="InterPro" id="IPR005814">
    <property type="entry name" value="Aminotrans_3"/>
</dbReference>
<sequence length="453" mass="49480">MGRKMSTLTNKFDYVSSTKRGSYWMPFTANRRLKEQPEERTLVSAEGPYYYKADGTKLFDTLSGLWCSPLGHAHPRVAEALHKQAMKLDYAPSFQLTNPQTVHLADRIANLAPASLEHVFFANSGSEAVDTALKIALGFHRLRGEGQRFRMIGRERGYHGVGFGGLSVGGIVPNRKMFAAGMMPGVDHLRHTHDLKYMAFSRGEPSWGCEIAEDLERLVALHDAGTIAAVIVEPVQGSTGVIVPPVGYLKKLREICTKHEILLIFDEVITGFGRMGEAFGAQRFGVKPDMITFAKAVTNGIIPMGGVIVTDEIYNTFMTGPENAIEFAHGYTYSGHPMATAVAHVVLDIMEEESLFARVRGLEPVLEEAMHSLRDLSIVTDIRNIGLTAAVDMAAAKGGVGERGLQVFERGLKAGLLLRCTGDTISFGPPFISTPSQLQDMVETVRGLIQSVV</sequence>